<protein>
    <recommendedName>
        <fullName evidence="3">DUF4336 domain-containing protein</fullName>
    </recommendedName>
</protein>
<dbReference type="Pfam" id="PF14234">
    <property type="entry name" value="DUF4336"/>
    <property type="match status" value="1"/>
</dbReference>
<dbReference type="AlphaFoldDB" id="A0A1H6SRV3"/>
<dbReference type="PANTHER" id="PTHR33835:SF1">
    <property type="entry name" value="METALLO-BETA-LACTAMASE DOMAIN-CONTAINING PROTEIN"/>
    <property type="match status" value="1"/>
</dbReference>
<name>A0A1H6SRV3_9GAMM</name>
<sequence length="249" mass="27543">MGTAALYEPINTLKPVAPALWIVDGPIVHMAAPLGMSAPFPTRMTLVRLPDGGLWCHSPVEPDAGLFDAIDALGPVRHLVSPNKLHYAHIAAWKRRYPEAVAWASPGVRQRAASQRIEVAFDAELEDAPPAAWAGTLDQLRFKGSRAIEEVVFLHRPSATLVLADLIENFEADRLDTPMRWIARFGGVLAPDGKTPLDMRLTYLGHKAAARACFERMLAWQPRRIILAHGRCFMHDGQAELRRALAWLA</sequence>
<dbReference type="RefSeq" id="WP_245747195.1">
    <property type="nucleotide sequence ID" value="NZ_FNYC01000002.1"/>
</dbReference>
<dbReference type="STRING" id="529704.SAMN02927913_1442"/>
<reference evidence="1 2" key="1">
    <citation type="submission" date="2016-10" db="EMBL/GenBank/DDBJ databases">
        <authorList>
            <person name="de Groot N.N."/>
        </authorList>
    </citation>
    <scope>NUCLEOTIDE SEQUENCE [LARGE SCALE GENOMIC DNA]</scope>
    <source>
        <strain evidence="1 2">DSM 26515</strain>
    </source>
</reference>
<accession>A0A1H6SRV3</accession>
<dbReference type="EMBL" id="FNYC01000002">
    <property type="protein sequence ID" value="SEI70511.1"/>
    <property type="molecule type" value="Genomic_DNA"/>
</dbReference>
<keyword evidence="2" id="KW-1185">Reference proteome</keyword>
<dbReference type="SUPFAM" id="SSF56281">
    <property type="entry name" value="Metallo-hydrolase/oxidoreductase"/>
    <property type="match status" value="1"/>
</dbReference>
<dbReference type="InterPro" id="IPR025638">
    <property type="entry name" value="DUF4336"/>
</dbReference>
<dbReference type="InterPro" id="IPR036866">
    <property type="entry name" value="RibonucZ/Hydroxyglut_hydro"/>
</dbReference>
<gene>
    <name evidence="1" type="ORF">SAMN04487997_1527</name>
</gene>
<evidence type="ECO:0000313" key="1">
    <source>
        <dbReference type="EMBL" id="SEI70511.1"/>
    </source>
</evidence>
<evidence type="ECO:0008006" key="3">
    <source>
        <dbReference type="Google" id="ProtNLM"/>
    </source>
</evidence>
<organism evidence="1 2">
    <name type="scientific">Frateuria terrea</name>
    <dbReference type="NCBI Taxonomy" id="529704"/>
    <lineage>
        <taxon>Bacteria</taxon>
        <taxon>Pseudomonadati</taxon>
        <taxon>Pseudomonadota</taxon>
        <taxon>Gammaproteobacteria</taxon>
        <taxon>Lysobacterales</taxon>
        <taxon>Rhodanobacteraceae</taxon>
        <taxon>Frateuria</taxon>
    </lineage>
</organism>
<dbReference type="Proteomes" id="UP000199420">
    <property type="component" value="Unassembled WGS sequence"/>
</dbReference>
<evidence type="ECO:0000313" key="2">
    <source>
        <dbReference type="Proteomes" id="UP000199420"/>
    </source>
</evidence>
<proteinExistence type="predicted"/>
<dbReference type="PANTHER" id="PTHR33835">
    <property type="entry name" value="YALI0C07656P"/>
    <property type="match status" value="1"/>
</dbReference>